<keyword evidence="2" id="KW-1185">Reference proteome</keyword>
<dbReference type="AlphaFoldDB" id="A0AAW0BVY2"/>
<proteinExistence type="predicted"/>
<gene>
    <name evidence="1" type="ORF">VNI00_013997</name>
</gene>
<sequence length="269" mass="30242">MPPSEYKIRFQEGIDGCVPEPLEITTITRPKNADTLTVAVTYLFRPTDDNSHLAPVKKHLKQDEYVGNLVDELVANRDPGFIDTGDNNISIEWQNNGSEWYEISSTGGSSEVKETVGVTRTTQRSVDIVRELVSKAVPEPEYLITLRRGIQGGIGMPIADYVAMVLIGLANLGKPEEKLLKRDEDVDRLLKEIHDTLHLIPSEQPRGGYDIYGMNLGIYWKSHDLKWVNSGEQYGLPPELAPQEDRDKFKSAVDNVRELVRKADLVMPE</sequence>
<comment type="caution">
    <text evidence="1">The sequence shown here is derived from an EMBL/GenBank/DDBJ whole genome shotgun (WGS) entry which is preliminary data.</text>
</comment>
<accession>A0AAW0BVY2</accession>
<reference evidence="1 2" key="1">
    <citation type="submission" date="2024-01" db="EMBL/GenBank/DDBJ databases">
        <title>A draft genome for a cacao thread blight-causing isolate of Paramarasmius palmivorus.</title>
        <authorList>
            <person name="Baruah I.K."/>
            <person name="Bukari Y."/>
            <person name="Amoako-Attah I."/>
            <person name="Meinhardt L.W."/>
            <person name="Bailey B.A."/>
            <person name="Cohen S.P."/>
        </authorList>
    </citation>
    <scope>NUCLEOTIDE SEQUENCE [LARGE SCALE GENOMIC DNA]</scope>
    <source>
        <strain evidence="1 2">GH-12</strain>
    </source>
</reference>
<name>A0AAW0BVY2_9AGAR</name>
<protein>
    <submittedName>
        <fullName evidence="1">Uncharacterized protein</fullName>
    </submittedName>
</protein>
<dbReference type="Proteomes" id="UP001383192">
    <property type="component" value="Unassembled WGS sequence"/>
</dbReference>
<evidence type="ECO:0000313" key="1">
    <source>
        <dbReference type="EMBL" id="KAK7030887.1"/>
    </source>
</evidence>
<dbReference type="EMBL" id="JAYKXP010000074">
    <property type="protein sequence ID" value="KAK7030887.1"/>
    <property type="molecule type" value="Genomic_DNA"/>
</dbReference>
<evidence type="ECO:0000313" key="2">
    <source>
        <dbReference type="Proteomes" id="UP001383192"/>
    </source>
</evidence>
<organism evidence="1 2">
    <name type="scientific">Paramarasmius palmivorus</name>
    <dbReference type="NCBI Taxonomy" id="297713"/>
    <lineage>
        <taxon>Eukaryota</taxon>
        <taxon>Fungi</taxon>
        <taxon>Dikarya</taxon>
        <taxon>Basidiomycota</taxon>
        <taxon>Agaricomycotina</taxon>
        <taxon>Agaricomycetes</taxon>
        <taxon>Agaricomycetidae</taxon>
        <taxon>Agaricales</taxon>
        <taxon>Marasmiineae</taxon>
        <taxon>Marasmiaceae</taxon>
        <taxon>Paramarasmius</taxon>
    </lineage>
</organism>